<dbReference type="EMBL" id="VMBG01000002">
    <property type="protein sequence ID" value="TSJ76692.1"/>
    <property type="molecule type" value="Genomic_DNA"/>
</dbReference>
<evidence type="ECO:0000259" key="5">
    <source>
        <dbReference type="Pfam" id="PF06144"/>
    </source>
</evidence>
<dbReference type="GO" id="GO:0003887">
    <property type="term" value="F:DNA-directed DNA polymerase activity"/>
    <property type="evidence" value="ECO:0007669"/>
    <property type="project" value="UniProtKB-KW"/>
</dbReference>
<keyword evidence="2" id="KW-0548">Nucleotidyltransferase</keyword>
<proteinExistence type="predicted"/>
<evidence type="ECO:0000256" key="3">
    <source>
        <dbReference type="ARBA" id="ARBA00022705"/>
    </source>
</evidence>
<dbReference type="Proteomes" id="UP000315648">
    <property type="component" value="Unassembled WGS sequence"/>
</dbReference>
<dbReference type="Pfam" id="PF06144">
    <property type="entry name" value="DNA_pol3_delta"/>
    <property type="match status" value="1"/>
</dbReference>
<comment type="caution">
    <text evidence="6">The sequence shown here is derived from an EMBL/GenBank/DDBJ whole genome shotgun (WGS) entry which is preliminary data.</text>
</comment>
<evidence type="ECO:0000256" key="4">
    <source>
        <dbReference type="ARBA" id="ARBA00022932"/>
    </source>
</evidence>
<reference evidence="6 7" key="1">
    <citation type="submission" date="2019-07" db="EMBL/GenBank/DDBJ databases">
        <title>Description of 53C-WASEF.</title>
        <authorList>
            <person name="Pitt A."/>
            <person name="Hahn M.W."/>
        </authorList>
    </citation>
    <scope>NUCLEOTIDE SEQUENCE [LARGE SCALE GENOMIC DNA]</scope>
    <source>
        <strain evidence="6 7">53C-WASEF</strain>
    </source>
</reference>
<accession>A0A556QJ87</accession>
<dbReference type="GO" id="GO:0009360">
    <property type="term" value="C:DNA polymerase III complex"/>
    <property type="evidence" value="ECO:0007669"/>
    <property type="project" value="InterPro"/>
</dbReference>
<dbReference type="Gene3D" id="3.40.50.300">
    <property type="entry name" value="P-loop containing nucleotide triphosphate hydrolases"/>
    <property type="match status" value="1"/>
</dbReference>
<evidence type="ECO:0000256" key="2">
    <source>
        <dbReference type="ARBA" id="ARBA00022695"/>
    </source>
</evidence>
<dbReference type="Gene3D" id="1.10.8.60">
    <property type="match status" value="1"/>
</dbReference>
<dbReference type="OrthoDB" id="9769666at2"/>
<evidence type="ECO:0000313" key="7">
    <source>
        <dbReference type="Proteomes" id="UP000315648"/>
    </source>
</evidence>
<name>A0A556QJ87_9BACT</name>
<sequence>MPDAAKPFIFVCGADDFLVNRLGKTRYDELTADVTDEFAREIISGFANNVGEVESAINRFRESVQTVSMFGGKRVVWFKDVNFLADSVTGRAESTLKLVDDLKELLATVDPAQVAIVITAAPIDRRRAFPKWCEKTADFSLVGGGDGEGGSEALGGVILAEARELGVTFGEGAAQLLLAKVGANTRLLIEETRKLATFAGGPDGKATVIEEAHVAELTANTAEGDFFEAAEAFFSGDLKWTLAALHHHFFTGGDARPIISAMQNRNRILIQVRALVDSGEARVGQRGLDGLPKAATAYGHHFIGVTEKSAYNLFSQNAWYVGKLAGSGKLPSLRRLIDNQQDFIRAFEEIVKRPNEQNEVLREMAVRCLSAA</sequence>
<dbReference type="RefSeq" id="WP_144230449.1">
    <property type="nucleotide sequence ID" value="NZ_CBCRVV010000014.1"/>
</dbReference>
<dbReference type="InterPro" id="IPR010372">
    <property type="entry name" value="DNA_pol3_delta_N"/>
</dbReference>
<keyword evidence="1" id="KW-0808">Transferase</keyword>
<dbReference type="AlphaFoldDB" id="A0A556QJ87"/>
<dbReference type="PANTHER" id="PTHR34388:SF1">
    <property type="entry name" value="DNA POLYMERASE III SUBUNIT DELTA"/>
    <property type="match status" value="1"/>
</dbReference>
<organism evidence="6 7">
    <name type="scientific">Rariglobus hedericola</name>
    <dbReference type="NCBI Taxonomy" id="2597822"/>
    <lineage>
        <taxon>Bacteria</taxon>
        <taxon>Pseudomonadati</taxon>
        <taxon>Verrucomicrobiota</taxon>
        <taxon>Opitutia</taxon>
        <taxon>Opitutales</taxon>
        <taxon>Opitutaceae</taxon>
        <taxon>Rariglobus</taxon>
    </lineage>
</organism>
<evidence type="ECO:0000313" key="6">
    <source>
        <dbReference type="EMBL" id="TSJ76692.1"/>
    </source>
</evidence>
<keyword evidence="3" id="KW-0235">DNA replication</keyword>
<feature type="domain" description="DNA polymerase III delta N-terminal" evidence="5">
    <location>
        <begin position="12"/>
        <end position="132"/>
    </location>
</feature>
<protein>
    <submittedName>
        <fullName evidence="6">DNA polymerase III subunit delta</fullName>
    </submittedName>
</protein>
<dbReference type="GO" id="GO:0006261">
    <property type="term" value="P:DNA-templated DNA replication"/>
    <property type="evidence" value="ECO:0007669"/>
    <property type="project" value="TreeGrafter"/>
</dbReference>
<dbReference type="InterPro" id="IPR027417">
    <property type="entry name" value="P-loop_NTPase"/>
</dbReference>
<keyword evidence="4" id="KW-0239">DNA-directed DNA polymerase</keyword>
<keyword evidence="7" id="KW-1185">Reference proteome</keyword>
<dbReference type="NCBIfam" id="TIGR01128">
    <property type="entry name" value="holA"/>
    <property type="match status" value="1"/>
</dbReference>
<dbReference type="InterPro" id="IPR005790">
    <property type="entry name" value="DNA_polIII_delta"/>
</dbReference>
<gene>
    <name evidence="6" type="ORF">FPL22_11235</name>
</gene>
<dbReference type="GO" id="GO:0003677">
    <property type="term" value="F:DNA binding"/>
    <property type="evidence" value="ECO:0007669"/>
    <property type="project" value="InterPro"/>
</dbReference>
<dbReference type="Gene3D" id="1.20.272.10">
    <property type="match status" value="1"/>
</dbReference>
<dbReference type="PANTHER" id="PTHR34388">
    <property type="entry name" value="DNA POLYMERASE III SUBUNIT DELTA"/>
    <property type="match status" value="1"/>
</dbReference>
<evidence type="ECO:0000256" key="1">
    <source>
        <dbReference type="ARBA" id="ARBA00022679"/>
    </source>
</evidence>